<dbReference type="Proteomes" id="UP000001485">
    <property type="component" value="Chromosome"/>
</dbReference>
<sequence>MIQRLDTTKVYPTYITGMSTSLINSLTAGRAAPDRPARATLLCGILGFVGSALLGGTLTDRFGAVGFSALGILLLAAALLSRRIAGTPGG</sequence>
<accession>C5BBI7</accession>
<evidence type="ECO:0000256" key="1">
    <source>
        <dbReference type="SAM" id="Phobius"/>
    </source>
</evidence>
<organism evidence="2 3">
    <name type="scientific">Edwardsiella ictaluri (strain 93-146)</name>
    <dbReference type="NCBI Taxonomy" id="634503"/>
    <lineage>
        <taxon>Bacteria</taxon>
        <taxon>Pseudomonadati</taxon>
        <taxon>Pseudomonadota</taxon>
        <taxon>Gammaproteobacteria</taxon>
        <taxon>Enterobacterales</taxon>
        <taxon>Hafniaceae</taxon>
        <taxon>Edwardsiella</taxon>
    </lineage>
</organism>
<keyword evidence="1" id="KW-0472">Membrane</keyword>
<evidence type="ECO:0000313" key="3">
    <source>
        <dbReference type="Proteomes" id="UP000001485"/>
    </source>
</evidence>
<keyword evidence="1" id="KW-0812">Transmembrane</keyword>
<dbReference type="HOGENOM" id="CLU_2436117_0_0_6"/>
<evidence type="ECO:0000313" key="2">
    <source>
        <dbReference type="EMBL" id="ACR68218.1"/>
    </source>
</evidence>
<reference evidence="3" key="1">
    <citation type="submission" date="2009-03" db="EMBL/GenBank/DDBJ databases">
        <title>Complete genome sequence of Edwardsiella ictaluri 93-146.</title>
        <authorList>
            <person name="Williams M.L."/>
            <person name="Gillaspy A.F."/>
            <person name="Dyer D.W."/>
            <person name="Thune R.L."/>
            <person name="Waldbieser G.C."/>
            <person name="Schuster S.C."/>
            <person name="Gipson J."/>
            <person name="Zaitshik J."/>
            <person name="Landry C."/>
            <person name="Lawrence M.L."/>
        </authorList>
    </citation>
    <scope>NUCLEOTIDE SEQUENCE [LARGE SCALE GENOMIC DNA]</scope>
    <source>
        <strain evidence="3">93-146</strain>
    </source>
</reference>
<name>C5BBI7_EDWI9</name>
<gene>
    <name evidence="2" type="ordered locus">NT01EI_1006</name>
</gene>
<dbReference type="AlphaFoldDB" id="C5BBI7"/>
<keyword evidence="1" id="KW-1133">Transmembrane helix</keyword>
<dbReference type="EMBL" id="CP001600">
    <property type="protein sequence ID" value="ACR68218.1"/>
    <property type="molecule type" value="Genomic_DNA"/>
</dbReference>
<proteinExistence type="predicted"/>
<feature type="transmembrane region" description="Helical" evidence="1">
    <location>
        <begin position="62"/>
        <end position="80"/>
    </location>
</feature>
<dbReference type="KEGG" id="eic:NT01EI_1006"/>
<reference evidence="2 3" key="2">
    <citation type="journal article" date="2012" name="J. Bacteriol.">
        <title>Genome Sequence of Edwardsiella ictaluri 93-146, a Strain Associated with a Natural Channel Catfish Outbreak of Enteric Septicemia of Catfish.</title>
        <authorList>
            <person name="Williams M.L."/>
            <person name="Gillaspy A.F."/>
            <person name="Dyer D.W."/>
            <person name="Thune R.L."/>
            <person name="Waldbieser G.C."/>
            <person name="Schuster S.C."/>
            <person name="Gipson J."/>
            <person name="Zaitshik J."/>
            <person name="Landry C."/>
            <person name="Banes M.M."/>
            <person name="Lawrence M.L."/>
        </authorList>
    </citation>
    <scope>NUCLEOTIDE SEQUENCE [LARGE SCALE GENOMIC DNA]</scope>
    <source>
        <strain evidence="2 3">93-146</strain>
    </source>
</reference>
<feature type="transmembrane region" description="Helical" evidence="1">
    <location>
        <begin position="39"/>
        <end position="56"/>
    </location>
</feature>
<protein>
    <submittedName>
        <fullName evidence="2">Uncharacterized protein</fullName>
    </submittedName>
</protein>